<dbReference type="EMBL" id="NMTW01000036">
    <property type="protein sequence ID" value="PDX75554.1"/>
    <property type="molecule type" value="Genomic_DNA"/>
</dbReference>
<dbReference type="Pfam" id="PF13286">
    <property type="entry name" value="HD_assoc"/>
    <property type="match status" value="2"/>
</dbReference>
<protein>
    <recommendedName>
        <fullName evidence="2">HD domain-containing protein</fullName>
    </recommendedName>
</protein>
<sequence length="491" mass="56344">MNKNLLRAPIELASRFNKSTETQTASYRSDFMRDRDRIMYCNAFRRLDGKTQIYLIGSDDHRRNRLTHTLEVAQIARTISQALGLDEDLTEAIALGHDLGHTPFGHAGERELNQIMMPGSTVKIPESPLYKENHDGYKICEKRLKKPLYGFKHNLQSVRVAARLENGYGDSGLNLTNYTLWGMMHHSKLAYGDEDGSPNYCEIFNKYLEVEEGHQAWSFESFVVAQADEIAQWHHDLEDALRSGAMSAKAVCRKISEILITIMSESDLRCFEEMERDAEQENYDQKRFITLASKVVVNTLVTCIVTCSKQNLQKLSTDNKLNENTRLSFFREHTGDEDDIKNAIAFDVYSDVNNKKTMDNLEKFGEAIRTEIHHSPEVERMNAKGQYIIRKLFQAYATHPQQLPDISIVQFMVETHEKNSLSGANYPDMVSAYKLSSGQVRTDFDKFWNGEKGNTDGKDFSVRVCMMRKICDHIASMTDHYAVEEYEKLYG</sequence>
<evidence type="ECO:0000313" key="3">
    <source>
        <dbReference type="EMBL" id="PDX75554.1"/>
    </source>
</evidence>
<gene>
    <name evidence="3" type="ORF">CGS56_08555</name>
</gene>
<evidence type="ECO:0000256" key="1">
    <source>
        <dbReference type="ARBA" id="ARBA00022801"/>
    </source>
</evidence>
<keyword evidence="1" id="KW-0378">Hydrolase</keyword>
<dbReference type="GO" id="GO:0016793">
    <property type="term" value="F:triphosphoric monoester hydrolase activity"/>
    <property type="evidence" value="ECO:0007669"/>
    <property type="project" value="InterPro"/>
</dbReference>
<comment type="caution">
    <text evidence="3">The sequence shown here is derived from an EMBL/GenBank/DDBJ whole genome shotgun (WGS) entry which is preliminary data.</text>
</comment>
<dbReference type="InterPro" id="IPR051094">
    <property type="entry name" value="Diverse_Catalytic_Enzymes"/>
</dbReference>
<dbReference type="CDD" id="cd00077">
    <property type="entry name" value="HDc"/>
    <property type="match status" value="1"/>
</dbReference>
<dbReference type="InterPro" id="IPR006674">
    <property type="entry name" value="HD_domain"/>
</dbReference>
<name>A0A2A7A8Q1_9FIRM</name>
<reference evidence="3 4" key="1">
    <citation type="journal article" date="2017" name="Front. Microbiol.">
        <title>New Insights into the Diversity of the Genus Faecalibacterium.</title>
        <authorList>
            <person name="Benevides L."/>
            <person name="Burman S."/>
            <person name="Martin R."/>
            <person name="Robert V."/>
            <person name="Thomas M."/>
            <person name="Miquel S."/>
            <person name="Chain F."/>
            <person name="Sokol H."/>
            <person name="Bermudez-Humaran L.G."/>
            <person name="Morrison M."/>
            <person name="Langella P."/>
            <person name="Azevedo V.A."/>
            <person name="Chatel J.M."/>
            <person name="Soares S."/>
        </authorList>
    </citation>
    <scope>NUCLEOTIDE SEQUENCE [LARGE SCALE GENOMIC DNA]</scope>
    <source>
        <strain evidence="3 4">CNCM I 4573</strain>
    </source>
</reference>
<proteinExistence type="predicted"/>
<dbReference type="PANTHER" id="PTHR35795">
    <property type="entry name" value="SLR1885 PROTEIN"/>
    <property type="match status" value="1"/>
</dbReference>
<dbReference type="Pfam" id="PF01966">
    <property type="entry name" value="HD"/>
    <property type="match status" value="1"/>
</dbReference>
<dbReference type="PROSITE" id="PS51831">
    <property type="entry name" value="HD"/>
    <property type="match status" value="1"/>
</dbReference>
<dbReference type="Gene3D" id="1.10.3210.10">
    <property type="entry name" value="Hypothetical protein af1432"/>
    <property type="match status" value="1"/>
</dbReference>
<dbReference type="InterPro" id="IPR026875">
    <property type="entry name" value="PHydrolase_assoc_dom"/>
</dbReference>
<dbReference type="NCBIfam" id="TIGR01353">
    <property type="entry name" value="dGTP_triPase"/>
    <property type="match status" value="1"/>
</dbReference>
<dbReference type="RefSeq" id="WP_097785542.1">
    <property type="nucleotide sequence ID" value="NZ_NMTW01000036.1"/>
</dbReference>
<dbReference type="Proteomes" id="UP000220157">
    <property type="component" value="Unassembled WGS sequence"/>
</dbReference>
<evidence type="ECO:0000259" key="2">
    <source>
        <dbReference type="PROSITE" id="PS51831"/>
    </source>
</evidence>
<dbReference type="AlphaFoldDB" id="A0A2A7A8Q1"/>
<evidence type="ECO:0000313" key="4">
    <source>
        <dbReference type="Proteomes" id="UP000220157"/>
    </source>
</evidence>
<dbReference type="InterPro" id="IPR006261">
    <property type="entry name" value="dGTPase"/>
</dbReference>
<dbReference type="PANTHER" id="PTHR35795:SF1">
    <property type="entry name" value="BIS(5'-NUCLEOSYL)-TETRAPHOSPHATASE, SYMMETRICAL"/>
    <property type="match status" value="1"/>
</dbReference>
<dbReference type="SUPFAM" id="SSF109604">
    <property type="entry name" value="HD-domain/PDEase-like"/>
    <property type="match status" value="1"/>
</dbReference>
<feature type="domain" description="HD" evidence="2">
    <location>
        <begin position="65"/>
        <end position="233"/>
    </location>
</feature>
<organism evidence="3 4">
    <name type="scientific">Faecalibacterium prausnitzii</name>
    <dbReference type="NCBI Taxonomy" id="853"/>
    <lineage>
        <taxon>Bacteria</taxon>
        <taxon>Bacillati</taxon>
        <taxon>Bacillota</taxon>
        <taxon>Clostridia</taxon>
        <taxon>Eubacteriales</taxon>
        <taxon>Oscillospiraceae</taxon>
        <taxon>Faecalibacterium</taxon>
    </lineage>
</organism>
<dbReference type="SMART" id="SM00471">
    <property type="entry name" value="HDc"/>
    <property type="match status" value="1"/>
</dbReference>
<accession>A0A2A7A8Q1</accession>
<dbReference type="InterPro" id="IPR003607">
    <property type="entry name" value="HD/PDEase_dom"/>
</dbReference>